<dbReference type="EC" id="3.2.1.14" evidence="3"/>
<evidence type="ECO:0000256" key="13">
    <source>
        <dbReference type="RuleBase" id="RU000489"/>
    </source>
</evidence>
<protein>
    <recommendedName>
        <fullName evidence="3">chitinase</fullName>
        <ecNumber evidence="3">3.2.1.14</ecNumber>
    </recommendedName>
</protein>
<dbReference type="CDD" id="cd02877">
    <property type="entry name" value="GH18_hevamine_XipI_class_III"/>
    <property type="match status" value="1"/>
</dbReference>
<dbReference type="Gene3D" id="3.20.20.80">
    <property type="entry name" value="Glycosidases"/>
    <property type="match status" value="1"/>
</dbReference>
<dbReference type="InterPro" id="IPR001579">
    <property type="entry name" value="Glyco_hydro_18_chit_AS"/>
</dbReference>
<dbReference type="Pfam" id="PF00704">
    <property type="entry name" value="Glyco_hydro_18"/>
    <property type="match status" value="1"/>
</dbReference>
<evidence type="ECO:0000256" key="11">
    <source>
        <dbReference type="ARBA" id="ARBA00023326"/>
    </source>
</evidence>
<keyword evidence="14" id="KW-0732">Signal</keyword>
<evidence type="ECO:0000256" key="6">
    <source>
        <dbReference type="ARBA" id="ARBA00022801"/>
    </source>
</evidence>
<dbReference type="InterPro" id="IPR001223">
    <property type="entry name" value="Glyco_hydro18_cat"/>
</dbReference>
<evidence type="ECO:0000256" key="4">
    <source>
        <dbReference type="ARBA" id="ARBA00022525"/>
    </source>
</evidence>
<evidence type="ECO:0000256" key="3">
    <source>
        <dbReference type="ARBA" id="ARBA00012729"/>
    </source>
</evidence>
<evidence type="ECO:0000259" key="15">
    <source>
        <dbReference type="PROSITE" id="PS51910"/>
    </source>
</evidence>
<keyword evidence="10 13" id="KW-0326">Glycosidase</keyword>
<comment type="caution">
    <text evidence="16">The sequence shown here is derived from an EMBL/GenBank/DDBJ whole genome shotgun (WGS) entry which is preliminary data.</text>
</comment>
<evidence type="ECO:0000256" key="7">
    <source>
        <dbReference type="ARBA" id="ARBA00023024"/>
    </source>
</evidence>
<dbReference type="PANTHER" id="PTHR45708">
    <property type="entry name" value="ENDOCHITINASE"/>
    <property type="match status" value="1"/>
</dbReference>
<dbReference type="Proteomes" id="UP000034112">
    <property type="component" value="Unassembled WGS sequence"/>
</dbReference>
<feature type="signal peptide" evidence="14">
    <location>
        <begin position="1"/>
        <end position="19"/>
    </location>
</feature>
<dbReference type="OMA" id="NSVQTWS"/>
<dbReference type="PROSITE" id="PS01095">
    <property type="entry name" value="GH18_1"/>
    <property type="match status" value="1"/>
</dbReference>
<evidence type="ECO:0000256" key="8">
    <source>
        <dbReference type="ARBA" id="ARBA00023026"/>
    </source>
</evidence>
<feature type="domain" description="GH18" evidence="15">
    <location>
        <begin position="31"/>
        <end position="316"/>
    </location>
</feature>
<comment type="similarity">
    <text evidence="12">Belongs to the glycosyl hydrolase 18 family. Chitinase class III subfamily.</text>
</comment>
<dbReference type="AlphaFoldDB" id="A0A0F9XTZ9"/>
<keyword evidence="6 13" id="KW-0378">Hydrolase</keyword>
<proteinExistence type="inferred from homology"/>
<sequence length="316" mass="33484">MFVRNAIAITSLLASLSNALPAKRAVDAGNARLVIYWGAEDDSTTLSDVCSDDSYGIVNLAFLNRFFAAGGWPEISMSGLDNSSDAQQSAGATGLKDGSGIVDAIKQCQSAGKLVILSLGGADADVTLQSDSDGEKIADTLWNLFGGGTENAELRPFGDVKLDGFDLDNESGDSTGYLAMTQRFRSNFQSDTSKTYYLTAAPQCPFPDASEPLDVCKELDYVWVQFYNNGDCNIAQSDFKNSVQTWSSGIGNATLFIGALASGADGDQGYVDADTLVSSLQDVKNMNLPNYGGAMLWEAQLAVKNGNFQKQIAAGL</sequence>
<dbReference type="PANTHER" id="PTHR45708:SF49">
    <property type="entry name" value="ENDOCHITINASE"/>
    <property type="match status" value="1"/>
</dbReference>
<dbReference type="EMBL" id="JOKZ01000106">
    <property type="protein sequence ID" value="KKP03543.1"/>
    <property type="molecule type" value="Genomic_DNA"/>
</dbReference>
<dbReference type="GO" id="GO:0008843">
    <property type="term" value="F:endochitinase activity"/>
    <property type="evidence" value="ECO:0007669"/>
    <property type="project" value="UniProtKB-EC"/>
</dbReference>
<keyword evidence="7" id="KW-0146">Chitin degradation</keyword>
<gene>
    <name evidence="16" type="ORF">THAR02_04350</name>
</gene>
<dbReference type="SUPFAM" id="SSF51445">
    <property type="entry name" value="(Trans)glycosidases"/>
    <property type="match status" value="1"/>
</dbReference>
<dbReference type="GO" id="GO:0000272">
    <property type="term" value="P:polysaccharide catabolic process"/>
    <property type="evidence" value="ECO:0007669"/>
    <property type="project" value="UniProtKB-KW"/>
</dbReference>
<keyword evidence="11" id="KW-0624">Polysaccharide degradation</keyword>
<organism evidence="16 17">
    <name type="scientific">Trichoderma harzianum</name>
    <name type="common">Hypocrea lixii</name>
    <dbReference type="NCBI Taxonomy" id="5544"/>
    <lineage>
        <taxon>Eukaryota</taxon>
        <taxon>Fungi</taxon>
        <taxon>Dikarya</taxon>
        <taxon>Ascomycota</taxon>
        <taxon>Pezizomycotina</taxon>
        <taxon>Sordariomycetes</taxon>
        <taxon>Hypocreomycetidae</taxon>
        <taxon>Hypocreales</taxon>
        <taxon>Hypocreaceae</taxon>
        <taxon>Trichoderma</taxon>
    </lineage>
</organism>
<evidence type="ECO:0000256" key="2">
    <source>
        <dbReference type="ARBA" id="ARBA00004613"/>
    </source>
</evidence>
<dbReference type="GO" id="GO:0005576">
    <property type="term" value="C:extracellular region"/>
    <property type="evidence" value="ECO:0007669"/>
    <property type="project" value="UniProtKB-SubCell"/>
</dbReference>
<keyword evidence="9" id="KW-0119">Carbohydrate metabolism</keyword>
<reference evidence="17" key="1">
    <citation type="journal article" date="2015" name="Genome Announc.">
        <title>Draft whole-genome sequence of the biocontrol agent Trichoderma harzianum T6776.</title>
        <authorList>
            <person name="Baroncelli R."/>
            <person name="Piaggeschi G."/>
            <person name="Fiorini L."/>
            <person name="Bertolini E."/>
            <person name="Zapparata A."/>
            <person name="Pe M.E."/>
            <person name="Sarrocco S."/>
            <person name="Vannacci G."/>
        </authorList>
    </citation>
    <scope>NUCLEOTIDE SEQUENCE [LARGE SCALE GENOMIC DNA]</scope>
    <source>
        <strain evidence="17">T6776</strain>
    </source>
</reference>
<dbReference type="InterPro" id="IPR017853">
    <property type="entry name" value="GH"/>
</dbReference>
<evidence type="ECO:0000256" key="9">
    <source>
        <dbReference type="ARBA" id="ARBA00023277"/>
    </source>
</evidence>
<dbReference type="PROSITE" id="PS51910">
    <property type="entry name" value="GH18_2"/>
    <property type="match status" value="1"/>
</dbReference>
<evidence type="ECO:0000313" key="16">
    <source>
        <dbReference type="EMBL" id="KKP03543.1"/>
    </source>
</evidence>
<dbReference type="OrthoDB" id="2425929at2759"/>
<feature type="chain" id="PRO_5002530019" description="chitinase" evidence="14">
    <location>
        <begin position="20"/>
        <end position="316"/>
    </location>
</feature>
<dbReference type="InterPro" id="IPR050542">
    <property type="entry name" value="Glycosyl_Hydrlase18_Chitinase"/>
</dbReference>
<dbReference type="GO" id="GO:0008061">
    <property type="term" value="F:chitin binding"/>
    <property type="evidence" value="ECO:0007669"/>
    <property type="project" value="UniProtKB-KW"/>
</dbReference>
<evidence type="ECO:0000313" key="17">
    <source>
        <dbReference type="Proteomes" id="UP000034112"/>
    </source>
</evidence>
<keyword evidence="8" id="KW-0843">Virulence</keyword>
<keyword evidence="5" id="KW-0147">Chitin-binding</keyword>
<evidence type="ECO:0000256" key="1">
    <source>
        <dbReference type="ARBA" id="ARBA00000822"/>
    </source>
</evidence>
<dbReference type="GO" id="GO:0006032">
    <property type="term" value="P:chitin catabolic process"/>
    <property type="evidence" value="ECO:0007669"/>
    <property type="project" value="UniProtKB-KW"/>
</dbReference>
<accession>A0A0F9XTZ9</accession>
<evidence type="ECO:0000256" key="10">
    <source>
        <dbReference type="ARBA" id="ARBA00023295"/>
    </source>
</evidence>
<dbReference type="InterPro" id="IPR045321">
    <property type="entry name" value="Cts1-like"/>
</dbReference>
<evidence type="ECO:0000256" key="12">
    <source>
        <dbReference type="ARBA" id="ARBA00025727"/>
    </source>
</evidence>
<evidence type="ECO:0000256" key="14">
    <source>
        <dbReference type="SAM" id="SignalP"/>
    </source>
</evidence>
<name>A0A0F9XTZ9_TRIHA</name>
<comment type="catalytic activity">
    <reaction evidence="1">
        <text>Random endo-hydrolysis of N-acetyl-beta-D-glucosaminide (1-&gt;4)-beta-linkages in chitin and chitodextrins.</text>
        <dbReference type="EC" id="3.2.1.14"/>
    </reaction>
</comment>
<comment type="subcellular location">
    <subcellularLocation>
        <location evidence="2">Secreted</location>
    </subcellularLocation>
</comment>
<evidence type="ECO:0000256" key="5">
    <source>
        <dbReference type="ARBA" id="ARBA00022669"/>
    </source>
</evidence>
<keyword evidence="4" id="KW-0964">Secreted</keyword>